<dbReference type="OMA" id="FEICCCC"/>
<dbReference type="InParanoid" id="D7EI99"/>
<keyword evidence="1" id="KW-0812">Transmembrane</keyword>
<evidence type="ECO:0000256" key="1">
    <source>
        <dbReference type="SAM" id="Phobius"/>
    </source>
</evidence>
<name>D7EI99_TRICA</name>
<sequence length="229" mass="25050">MGNKEKCFDNWLDRFLICLLGCFEICCCCLFAALIRFGKTVGLSRLKESVAPSEADKTPDTRSALEYYPFAMVFRLRVLQIVCGISFLVIGTVAFIEEKGTMNLGLGIPAGGATILAAAASIHTTKGFSGYRSSSCMPGSHFRFLGPSVKIAIPLTILWATACSFLAILMLKSTKILTCYQDNICINEVNPSDEENDLLVLASVELLLAVVTFLAVFMLLRIDCKYDPD</sequence>
<dbReference type="Proteomes" id="UP000007266">
    <property type="component" value="Unassembled WGS sequence"/>
</dbReference>
<feature type="transmembrane region" description="Helical" evidence="1">
    <location>
        <begin position="198"/>
        <end position="220"/>
    </location>
</feature>
<evidence type="ECO:0000313" key="3">
    <source>
        <dbReference type="Proteomes" id="UP000007266"/>
    </source>
</evidence>
<feature type="transmembrane region" description="Helical" evidence="1">
    <location>
        <begin position="102"/>
        <end position="122"/>
    </location>
</feature>
<dbReference type="STRING" id="7070.D7EI99"/>
<protein>
    <submittedName>
        <fullName evidence="2">Uncharacterized protein</fullName>
    </submittedName>
</protein>
<feature type="transmembrane region" description="Helical" evidence="1">
    <location>
        <begin position="151"/>
        <end position="171"/>
    </location>
</feature>
<evidence type="ECO:0000313" key="2">
    <source>
        <dbReference type="EMBL" id="EFA11752.2"/>
    </source>
</evidence>
<reference evidence="2 3" key="2">
    <citation type="journal article" date="2010" name="Nucleic Acids Res.">
        <title>BeetleBase in 2010: revisions to provide comprehensive genomic information for Tribolium castaneum.</title>
        <authorList>
            <person name="Kim H.S."/>
            <person name="Murphy T."/>
            <person name="Xia J."/>
            <person name="Caragea D."/>
            <person name="Park Y."/>
            <person name="Beeman R.W."/>
            <person name="Lorenzen M.D."/>
            <person name="Butcher S."/>
            <person name="Manak J.R."/>
            <person name="Brown S.J."/>
        </authorList>
    </citation>
    <scope>NUCLEOTIDE SEQUENCE [LARGE SCALE GENOMIC DNA]</scope>
    <source>
        <strain evidence="2 3">Georgia GA2</strain>
    </source>
</reference>
<organism evidence="2 3">
    <name type="scientific">Tribolium castaneum</name>
    <name type="common">Red flour beetle</name>
    <dbReference type="NCBI Taxonomy" id="7070"/>
    <lineage>
        <taxon>Eukaryota</taxon>
        <taxon>Metazoa</taxon>
        <taxon>Ecdysozoa</taxon>
        <taxon>Arthropoda</taxon>
        <taxon>Hexapoda</taxon>
        <taxon>Insecta</taxon>
        <taxon>Pterygota</taxon>
        <taxon>Neoptera</taxon>
        <taxon>Endopterygota</taxon>
        <taxon>Coleoptera</taxon>
        <taxon>Polyphaga</taxon>
        <taxon>Cucujiformia</taxon>
        <taxon>Tenebrionidae</taxon>
        <taxon>Tenebrionidae incertae sedis</taxon>
        <taxon>Tribolium</taxon>
    </lineage>
</organism>
<feature type="transmembrane region" description="Helical" evidence="1">
    <location>
        <begin position="14"/>
        <end position="37"/>
    </location>
</feature>
<dbReference type="AlphaFoldDB" id="D7EI99"/>
<keyword evidence="1" id="KW-0472">Membrane</keyword>
<keyword evidence="1" id="KW-1133">Transmembrane helix</keyword>
<feature type="transmembrane region" description="Helical" evidence="1">
    <location>
        <begin position="78"/>
        <end position="96"/>
    </location>
</feature>
<keyword evidence="3" id="KW-1185">Reference proteome</keyword>
<accession>D7EI99</accession>
<proteinExistence type="predicted"/>
<dbReference type="EMBL" id="KQ972797">
    <property type="protein sequence ID" value="EFA11752.2"/>
    <property type="molecule type" value="Genomic_DNA"/>
</dbReference>
<reference evidence="2 3" key="1">
    <citation type="journal article" date="2008" name="Nature">
        <title>The genome of the model beetle and pest Tribolium castaneum.</title>
        <authorList>
            <consortium name="Tribolium Genome Sequencing Consortium"/>
            <person name="Richards S."/>
            <person name="Gibbs R.A."/>
            <person name="Weinstock G.M."/>
            <person name="Brown S.J."/>
            <person name="Denell R."/>
            <person name="Beeman R.W."/>
            <person name="Gibbs R."/>
            <person name="Beeman R.W."/>
            <person name="Brown S.J."/>
            <person name="Bucher G."/>
            <person name="Friedrich M."/>
            <person name="Grimmelikhuijzen C.J."/>
            <person name="Klingler M."/>
            <person name="Lorenzen M."/>
            <person name="Richards S."/>
            <person name="Roth S."/>
            <person name="Schroder R."/>
            <person name="Tautz D."/>
            <person name="Zdobnov E.M."/>
            <person name="Muzny D."/>
            <person name="Gibbs R.A."/>
            <person name="Weinstock G.M."/>
            <person name="Attaway T."/>
            <person name="Bell S."/>
            <person name="Buhay C.J."/>
            <person name="Chandrabose M.N."/>
            <person name="Chavez D."/>
            <person name="Clerk-Blankenburg K.P."/>
            <person name="Cree A."/>
            <person name="Dao M."/>
            <person name="Davis C."/>
            <person name="Chacko J."/>
            <person name="Dinh H."/>
            <person name="Dugan-Rocha S."/>
            <person name="Fowler G."/>
            <person name="Garner T.T."/>
            <person name="Garnes J."/>
            <person name="Gnirke A."/>
            <person name="Hawes A."/>
            <person name="Hernandez J."/>
            <person name="Hines S."/>
            <person name="Holder M."/>
            <person name="Hume J."/>
            <person name="Jhangiani S.N."/>
            <person name="Joshi V."/>
            <person name="Khan Z.M."/>
            <person name="Jackson L."/>
            <person name="Kovar C."/>
            <person name="Kowis A."/>
            <person name="Lee S."/>
            <person name="Lewis L.R."/>
            <person name="Margolis J."/>
            <person name="Morgan M."/>
            <person name="Nazareth L.V."/>
            <person name="Nguyen N."/>
            <person name="Okwuonu G."/>
            <person name="Parker D."/>
            <person name="Richards S."/>
            <person name="Ruiz S.J."/>
            <person name="Santibanez J."/>
            <person name="Savard J."/>
            <person name="Scherer S.E."/>
            <person name="Schneider B."/>
            <person name="Sodergren E."/>
            <person name="Tautz D."/>
            <person name="Vattahil S."/>
            <person name="Villasana D."/>
            <person name="White C.S."/>
            <person name="Wright R."/>
            <person name="Park Y."/>
            <person name="Beeman R.W."/>
            <person name="Lord J."/>
            <person name="Oppert B."/>
            <person name="Lorenzen M."/>
            <person name="Brown S."/>
            <person name="Wang L."/>
            <person name="Savard J."/>
            <person name="Tautz D."/>
            <person name="Richards S."/>
            <person name="Weinstock G."/>
            <person name="Gibbs R.A."/>
            <person name="Liu Y."/>
            <person name="Worley K."/>
            <person name="Weinstock G."/>
            <person name="Elsik C.G."/>
            <person name="Reese J.T."/>
            <person name="Elhaik E."/>
            <person name="Landan G."/>
            <person name="Graur D."/>
            <person name="Arensburger P."/>
            <person name="Atkinson P."/>
            <person name="Beeman R.W."/>
            <person name="Beidler J."/>
            <person name="Brown S.J."/>
            <person name="Demuth J.P."/>
            <person name="Drury D.W."/>
            <person name="Du Y.Z."/>
            <person name="Fujiwara H."/>
            <person name="Lorenzen M."/>
            <person name="Maselli V."/>
            <person name="Osanai M."/>
            <person name="Park Y."/>
            <person name="Robertson H.M."/>
            <person name="Tu Z."/>
            <person name="Wang J.J."/>
            <person name="Wang S."/>
            <person name="Richards S."/>
            <person name="Song H."/>
            <person name="Zhang L."/>
            <person name="Sodergren E."/>
            <person name="Werner D."/>
            <person name="Stanke M."/>
            <person name="Morgenstern B."/>
            <person name="Solovyev V."/>
            <person name="Kosarev P."/>
            <person name="Brown G."/>
            <person name="Chen H.C."/>
            <person name="Ermolaeva O."/>
            <person name="Hlavina W."/>
            <person name="Kapustin Y."/>
            <person name="Kiryutin B."/>
            <person name="Kitts P."/>
            <person name="Maglott D."/>
            <person name="Pruitt K."/>
            <person name="Sapojnikov V."/>
            <person name="Souvorov A."/>
            <person name="Mackey A.J."/>
            <person name="Waterhouse R.M."/>
            <person name="Wyder S."/>
            <person name="Zdobnov E.M."/>
            <person name="Zdobnov E.M."/>
            <person name="Wyder S."/>
            <person name="Kriventseva E.V."/>
            <person name="Kadowaki T."/>
            <person name="Bork P."/>
            <person name="Aranda M."/>
            <person name="Bao R."/>
            <person name="Beermann A."/>
            <person name="Berns N."/>
            <person name="Bolognesi R."/>
            <person name="Bonneton F."/>
            <person name="Bopp D."/>
            <person name="Brown S.J."/>
            <person name="Bucher G."/>
            <person name="Butts T."/>
            <person name="Chaumot A."/>
            <person name="Denell R.E."/>
            <person name="Ferrier D.E."/>
            <person name="Friedrich M."/>
            <person name="Gordon C.M."/>
            <person name="Jindra M."/>
            <person name="Klingler M."/>
            <person name="Lan Q."/>
            <person name="Lattorff H.M."/>
            <person name="Laudet V."/>
            <person name="von Levetsow C."/>
            <person name="Liu Z."/>
            <person name="Lutz R."/>
            <person name="Lynch J.A."/>
            <person name="da Fonseca R.N."/>
            <person name="Posnien N."/>
            <person name="Reuter R."/>
            <person name="Roth S."/>
            <person name="Savard J."/>
            <person name="Schinko J.B."/>
            <person name="Schmitt C."/>
            <person name="Schoppmeier M."/>
            <person name="Schroder R."/>
            <person name="Shippy T.D."/>
            <person name="Simonnet F."/>
            <person name="Marques-Souza H."/>
            <person name="Tautz D."/>
            <person name="Tomoyasu Y."/>
            <person name="Trauner J."/>
            <person name="Van der Zee M."/>
            <person name="Vervoort M."/>
            <person name="Wittkopp N."/>
            <person name="Wimmer E.A."/>
            <person name="Yang X."/>
            <person name="Jones A.K."/>
            <person name="Sattelle D.B."/>
            <person name="Ebert P.R."/>
            <person name="Nelson D."/>
            <person name="Scott J.G."/>
            <person name="Beeman R.W."/>
            <person name="Muthukrishnan S."/>
            <person name="Kramer K.J."/>
            <person name="Arakane Y."/>
            <person name="Beeman R.W."/>
            <person name="Zhu Q."/>
            <person name="Hogenkamp D."/>
            <person name="Dixit R."/>
            <person name="Oppert B."/>
            <person name="Jiang H."/>
            <person name="Zou Z."/>
            <person name="Marshall J."/>
            <person name="Elpidina E."/>
            <person name="Vinokurov K."/>
            <person name="Oppert C."/>
            <person name="Zou Z."/>
            <person name="Evans J."/>
            <person name="Lu Z."/>
            <person name="Zhao P."/>
            <person name="Sumathipala N."/>
            <person name="Altincicek B."/>
            <person name="Vilcinskas A."/>
            <person name="Williams M."/>
            <person name="Hultmark D."/>
            <person name="Hetru C."/>
            <person name="Jiang H."/>
            <person name="Grimmelikhuijzen C.J."/>
            <person name="Hauser F."/>
            <person name="Cazzamali G."/>
            <person name="Williamson M."/>
            <person name="Park Y."/>
            <person name="Li B."/>
            <person name="Tanaka Y."/>
            <person name="Predel R."/>
            <person name="Neupert S."/>
            <person name="Schachtner J."/>
            <person name="Verleyen P."/>
            <person name="Raible F."/>
            <person name="Bork P."/>
            <person name="Friedrich M."/>
            <person name="Walden K.K."/>
            <person name="Robertson H.M."/>
            <person name="Angeli S."/>
            <person name="Foret S."/>
            <person name="Bucher G."/>
            <person name="Schuetz S."/>
            <person name="Maleszka R."/>
            <person name="Wimmer E.A."/>
            <person name="Beeman R.W."/>
            <person name="Lorenzen M."/>
            <person name="Tomoyasu Y."/>
            <person name="Miller S.C."/>
            <person name="Grossmann D."/>
            <person name="Bucher G."/>
        </authorList>
    </citation>
    <scope>NUCLEOTIDE SEQUENCE [LARGE SCALE GENOMIC DNA]</scope>
    <source>
        <strain evidence="2 3">Georgia GA2</strain>
    </source>
</reference>
<dbReference type="HOGENOM" id="CLU_121128_0_0_1"/>
<dbReference type="eggNOG" id="ENOG502S77D">
    <property type="taxonomic scope" value="Eukaryota"/>
</dbReference>
<gene>
    <name evidence="2" type="primary">AUGUSTUS-3.0.2_04242</name>
    <name evidence="2" type="ORF">TcasGA2_TC004242</name>
</gene>